<reference evidence="8" key="1">
    <citation type="submission" date="2022-02" db="EMBL/GenBank/DDBJ databases">
        <authorList>
            <person name="King R."/>
        </authorList>
    </citation>
    <scope>NUCLEOTIDE SEQUENCE</scope>
</reference>
<feature type="signal peptide" evidence="7">
    <location>
        <begin position="1"/>
        <end position="31"/>
    </location>
</feature>
<feature type="chain" id="PRO_5040167724" description="Peroxidase" evidence="7">
    <location>
        <begin position="32"/>
        <end position="764"/>
    </location>
</feature>
<keyword evidence="6" id="KW-0408">Iron</keyword>
<accession>A0A9P0NL19</accession>
<keyword evidence="5 7" id="KW-0732">Signal</keyword>
<dbReference type="Gene3D" id="1.10.640.10">
    <property type="entry name" value="Haem peroxidase domain superfamily, animal type"/>
    <property type="match status" value="1"/>
</dbReference>
<keyword evidence="3" id="KW-0575">Peroxidase</keyword>
<evidence type="ECO:0000313" key="9">
    <source>
        <dbReference type="Proteomes" id="UP001154329"/>
    </source>
</evidence>
<dbReference type="GO" id="GO:0006979">
    <property type="term" value="P:response to oxidative stress"/>
    <property type="evidence" value="ECO:0007669"/>
    <property type="project" value="InterPro"/>
</dbReference>
<dbReference type="PRINTS" id="PR00457">
    <property type="entry name" value="ANPEROXIDASE"/>
</dbReference>
<name>A0A9P0NL19_APHGO</name>
<evidence type="ECO:0000313" key="8">
    <source>
        <dbReference type="EMBL" id="CAH1731007.1"/>
    </source>
</evidence>
<evidence type="ECO:0000256" key="6">
    <source>
        <dbReference type="ARBA" id="ARBA00023004"/>
    </source>
</evidence>
<dbReference type="GO" id="GO:0020037">
    <property type="term" value="F:heme binding"/>
    <property type="evidence" value="ECO:0007669"/>
    <property type="project" value="InterPro"/>
</dbReference>
<evidence type="ECO:0000256" key="4">
    <source>
        <dbReference type="ARBA" id="ARBA00022617"/>
    </source>
</evidence>
<evidence type="ECO:0000256" key="1">
    <source>
        <dbReference type="ARBA" id="ARBA00004613"/>
    </source>
</evidence>
<evidence type="ECO:0000256" key="2">
    <source>
        <dbReference type="ARBA" id="ARBA00022525"/>
    </source>
</evidence>
<reference evidence="8" key="2">
    <citation type="submission" date="2022-10" db="EMBL/GenBank/DDBJ databases">
        <authorList>
            <consortium name="ENA_rothamsted_submissions"/>
            <consortium name="culmorum"/>
            <person name="King R."/>
        </authorList>
    </citation>
    <scope>NUCLEOTIDE SEQUENCE</scope>
</reference>
<dbReference type="GO" id="GO:0004601">
    <property type="term" value="F:peroxidase activity"/>
    <property type="evidence" value="ECO:0007669"/>
    <property type="project" value="UniProtKB-KW"/>
</dbReference>
<dbReference type="AlphaFoldDB" id="A0A9P0NL19"/>
<dbReference type="SUPFAM" id="SSF48113">
    <property type="entry name" value="Heme-dependent peroxidases"/>
    <property type="match status" value="1"/>
</dbReference>
<dbReference type="Proteomes" id="UP001154329">
    <property type="component" value="Chromosome 3"/>
</dbReference>
<dbReference type="PANTHER" id="PTHR11475">
    <property type="entry name" value="OXIDASE/PEROXIDASE"/>
    <property type="match status" value="1"/>
</dbReference>
<dbReference type="PANTHER" id="PTHR11475:SF125">
    <property type="entry name" value="GH11385P"/>
    <property type="match status" value="1"/>
</dbReference>
<keyword evidence="9" id="KW-1185">Reference proteome</keyword>
<comment type="subcellular location">
    <subcellularLocation>
        <location evidence="1">Secreted</location>
    </subcellularLocation>
</comment>
<keyword evidence="3" id="KW-0560">Oxidoreductase</keyword>
<keyword evidence="4" id="KW-0349">Heme</keyword>
<dbReference type="GO" id="GO:0022412">
    <property type="term" value="P:cellular process involved in reproduction in multicellular organism"/>
    <property type="evidence" value="ECO:0007669"/>
    <property type="project" value="UniProtKB-ARBA"/>
</dbReference>
<proteinExistence type="predicted"/>
<organism evidence="8 9">
    <name type="scientific">Aphis gossypii</name>
    <name type="common">Cotton aphid</name>
    <dbReference type="NCBI Taxonomy" id="80765"/>
    <lineage>
        <taxon>Eukaryota</taxon>
        <taxon>Metazoa</taxon>
        <taxon>Ecdysozoa</taxon>
        <taxon>Arthropoda</taxon>
        <taxon>Hexapoda</taxon>
        <taxon>Insecta</taxon>
        <taxon>Pterygota</taxon>
        <taxon>Neoptera</taxon>
        <taxon>Paraneoptera</taxon>
        <taxon>Hemiptera</taxon>
        <taxon>Sternorrhyncha</taxon>
        <taxon>Aphidomorpha</taxon>
        <taxon>Aphidoidea</taxon>
        <taxon>Aphididae</taxon>
        <taxon>Aphidini</taxon>
        <taxon>Aphis</taxon>
        <taxon>Aphis</taxon>
    </lineage>
</organism>
<dbReference type="CDD" id="cd09823">
    <property type="entry name" value="peroxinectin_like"/>
    <property type="match status" value="1"/>
</dbReference>
<sequence>MLSFIIGRMNSSISIQLLICLLIFLPSYCRGYDDPCKSKDPRVFSKLCGKVSAPNYEDWYKNLTIGVIEEEIRKNIDRIQYNRFTEDYIVSQISDHLQIGSSPFRGQLIDSTLSKEANLEYRNAELLVSISRSIMSSYCPTYQYTGAIPVQQCAEDLSKVEVSKTSLRDMCSEYFKERQCIERDLKYRSLDGSCNNFMYTYLGKATTAYKRLLFPDYVDGIQEVSERLPNARKVSVGLVCDEESFDNKKTMAMAIWGIFIGHDLSRTAVSTMGNNNTFVRCCGDNGLIHYTMNKYVKSCNPIIIPNDDAFYEPKLQSCMDYVRSVPAMRSDCTFGHIDQMNLATHYLDGSMIYGTTEEQTLSLRTMKGGQLKVVDVVVNLYVSPEDLYTKYPVPKTEKHLHYMEPESVACQHGNGTCFKAGDVRANAHPQLAALYTLWIRQHNRIAEELKSHYELLTDEELFQEARKIVVAYIQHITYSEWLPALLGVDYTTNTELDMMHRMHSSYIKEADPRVSNSFATAILPFAYSMLSDNIILYTENRRVNGSFSLKEHYNSPLYSVMNYTDQLIRGLTTQNAQNVDMLFTETLTNYLYNTHPANLFGMDFISLAIQQGRDHGIPSYTEFRKYCELKDIKSINDLSKIMIEGSVDKLMKQYKTWDDIDLLVGALLEKHAEGAMVGPTMRCIIGEQFVRTRVADRYFYDIDEFSQTQLASIKSLTFAKFFCDNSNNVTIMQQQAFLTLSKSNQMKNCSSFPEFSLQNWMELI</sequence>
<gene>
    <name evidence="8" type="ORF">APHIGO_LOCUS7809</name>
</gene>
<keyword evidence="4" id="KW-0479">Metal-binding</keyword>
<dbReference type="PROSITE" id="PS50292">
    <property type="entry name" value="PEROXIDASE_3"/>
    <property type="match status" value="1"/>
</dbReference>
<evidence type="ECO:0000256" key="7">
    <source>
        <dbReference type="SAM" id="SignalP"/>
    </source>
</evidence>
<dbReference type="GO" id="GO:0005576">
    <property type="term" value="C:extracellular region"/>
    <property type="evidence" value="ECO:0007669"/>
    <property type="project" value="UniProtKB-SubCell"/>
</dbReference>
<evidence type="ECO:0008006" key="10">
    <source>
        <dbReference type="Google" id="ProtNLM"/>
    </source>
</evidence>
<dbReference type="EMBL" id="OU899036">
    <property type="protein sequence ID" value="CAH1731007.1"/>
    <property type="molecule type" value="Genomic_DNA"/>
</dbReference>
<dbReference type="InterPro" id="IPR010255">
    <property type="entry name" value="Haem_peroxidase_sf"/>
</dbReference>
<evidence type="ECO:0000256" key="5">
    <source>
        <dbReference type="ARBA" id="ARBA00022729"/>
    </source>
</evidence>
<evidence type="ECO:0000256" key="3">
    <source>
        <dbReference type="ARBA" id="ARBA00022559"/>
    </source>
</evidence>
<protein>
    <recommendedName>
        <fullName evidence="10">Peroxidase</fullName>
    </recommendedName>
</protein>
<keyword evidence="2" id="KW-0964">Secreted</keyword>
<dbReference type="InterPro" id="IPR019791">
    <property type="entry name" value="Haem_peroxidase_animal"/>
</dbReference>
<dbReference type="InterPro" id="IPR037120">
    <property type="entry name" value="Haem_peroxidase_sf_animal"/>
</dbReference>
<dbReference type="Pfam" id="PF03098">
    <property type="entry name" value="An_peroxidase"/>
    <property type="match status" value="1"/>
</dbReference>
<dbReference type="FunFam" id="1.10.640.10:FF:000003">
    <property type="entry name" value="chorion peroxidase"/>
    <property type="match status" value="1"/>
</dbReference>